<dbReference type="EMBL" id="CP027019">
    <property type="protein sequence ID" value="AVP48991.1"/>
    <property type="molecule type" value="Genomic_DNA"/>
</dbReference>
<dbReference type="RefSeq" id="WP_303662337.1">
    <property type="nucleotide sequence ID" value="NZ_CP027019.1"/>
</dbReference>
<organism evidence="1 2">
    <name type="scientific">Williamsoniiplasma luminosum</name>
    <dbReference type="NCBI Taxonomy" id="214888"/>
    <lineage>
        <taxon>Bacteria</taxon>
        <taxon>Bacillati</taxon>
        <taxon>Mycoplasmatota</taxon>
        <taxon>Mollicutes</taxon>
        <taxon>Entomoplasmatales</taxon>
        <taxon>Williamsoniiplasma</taxon>
    </lineage>
</organism>
<dbReference type="Proteomes" id="UP000239250">
    <property type="component" value="Chromosome"/>
</dbReference>
<evidence type="ECO:0000313" key="1">
    <source>
        <dbReference type="EMBL" id="AVP48991.1"/>
    </source>
</evidence>
<name>A0A2S0NJ07_9MOLU</name>
<evidence type="ECO:0000313" key="2">
    <source>
        <dbReference type="Proteomes" id="UP000239250"/>
    </source>
</evidence>
<accession>A0A2S0NJ07</accession>
<proteinExistence type="predicted"/>
<dbReference type="AlphaFoldDB" id="A0A2S0NJ07"/>
<protein>
    <submittedName>
        <fullName evidence="1">Uncharacterized protein</fullName>
    </submittedName>
</protein>
<sequence>MRRKLQILSIILIAIIPTTHVVGCSPIGNDPFEYMPYRISGFYNKLWEDKTEPISIKLQDDQETQIIDYSPLLTLTLKSFGNDKFALPNYSHLYEQFIDELTFYKHFAKDKNFVNYENLELIDNTKFSYKDKKDIKHELEQIIRIDNFSLEPIDKSGSIYFSEIMYSKWNFVATTEDKGHYVKTNKVKSSEIFLYEMTVEKIKQKAKLINELN</sequence>
<gene>
    <name evidence="1" type="ORF">C5T88_00080</name>
</gene>
<reference evidence="2" key="1">
    <citation type="submission" date="2018-02" db="EMBL/GenBank/DDBJ databases">
        <title>Firefly genomes illuminate parallel origins of bioluminescence in beetles.</title>
        <authorList>
            <person name="Fallon T.R."/>
            <person name="Lower S.E.S."/>
            <person name="Behringer M."/>
            <person name="Weng J.-K."/>
        </authorList>
    </citation>
    <scope>NUCLEOTIDE SEQUENCE [LARGE SCALE GENOMIC DNA]</scope>
</reference>